<dbReference type="InterPro" id="IPR011032">
    <property type="entry name" value="GroES-like_sf"/>
</dbReference>
<sequence>MSLPETMQALILTQDGFSATASGPMIDRTEDWLELKEVEVPKPGDGQALIVVRRASVNPSDIHFIKGEYGQKREKGRPAGIEGCGDVVEGPDDLKGKRVAFMTGPDGSGA</sequence>
<dbReference type="AlphaFoldDB" id="A0A2R8C0P0"/>
<proteinExistence type="predicted"/>
<organism evidence="2 3">
    <name type="scientific">Palleronia abyssalis</name>
    <dbReference type="NCBI Taxonomy" id="1501240"/>
    <lineage>
        <taxon>Bacteria</taxon>
        <taxon>Pseudomonadati</taxon>
        <taxon>Pseudomonadota</taxon>
        <taxon>Alphaproteobacteria</taxon>
        <taxon>Rhodobacterales</taxon>
        <taxon>Roseobacteraceae</taxon>
        <taxon>Palleronia</taxon>
    </lineage>
</organism>
<dbReference type="Pfam" id="PF08240">
    <property type="entry name" value="ADH_N"/>
    <property type="match status" value="1"/>
</dbReference>
<protein>
    <recommendedName>
        <fullName evidence="1">Alcohol dehydrogenase-like N-terminal domain-containing protein</fullName>
    </recommendedName>
</protein>
<evidence type="ECO:0000259" key="1">
    <source>
        <dbReference type="Pfam" id="PF08240"/>
    </source>
</evidence>
<gene>
    <name evidence="2" type="ORF">PAA8504_03843</name>
</gene>
<name>A0A2R8C0P0_9RHOB</name>
<accession>A0A2R8C0P0</accession>
<dbReference type="SUPFAM" id="SSF50129">
    <property type="entry name" value="GroES-like"/>
    <property type="match status" value="1"/>
</dbReference>
<evidence type="ECO:0000313" key="3">
    <source>
        <dbReference type="Proteomes" id="UP000244912"/>
    </source>
</evidence>
<evidence type="ECO:0000313" key="2">
    <source>
        <dbReference type="EMBL" id="SPJ25987.1"/>
    </source>
</evidence>
<keyword evidence="3" id="KW-1185">Reference proteome</keyword>
<dbReference type="OrthoDB" id="9787435at2"/>
<dbReference type="Proteomes" id="UP000244912">
    <property type="component" value="Unassembled WGS sequence"/>
</dbReference>
<dbReference type="RefSeq" id="WP_108895711.1">
    <property type="nucleotide sequence ID" value="NZ_ONZF01000013.1"/>
</dbReference>
<feature type="domain" description="Alcohol dehydrogenase-like N-terminal" evidence="1">
    <location>
        <begin position="44"/>
        <end position="101"/>
    </location>
</feature>
<reference evidence="2 3" key="1">
    <citation type="submission" date="2018-03" db="EMBL/GenBank/DDBJ databases">
        <authorList>
            <person name="Keele B.F."/>
        </authorList>
    </citation>
    <scope>NUCLEOTIDE SEQUENCE [LARGE SCALE GENOMIC DNA]</scope>
    <source>
        <strain evidence="2 3">CECT 8504</strain>
    </source>
</reference>
<dbReference type="Gene3D" id="3.90.180.10">
    <property type="entry name" value="Medium-chain alcohol dehydrogenases, catalytic domain"/>
    <property type="match status" value="1"/>
</dbReference>
<dbReference type="InterPro" id="IPR013154">
    <property type="entry name" value="ADH-like_N"/>
</dbReference>
<dbReference type="EMBL" id="ONZF01000013">
    <property type="protein sequence ID" value="SPJ25987.1"/>
    <property type="molecule type" value="Genomic_DNA"/>
</dbReference>